<reference evidence="3 4" key="3">
    <citation type="submission" date="2023-06" db="EMBL/GenBank/DDBJ databases">
        <authorList>
            <person name="Zeman M."/>
            <person name="Kubasova T."/>
            <person name="Jahodarova E."/>
            <person name="Nykrynova M."/>
            <person name="Rychlik I."/>
        </authorList>
    </citation>
    <scope>NUCLEOTIDE SEQUENCE [LARGE SCALE GENOMIC DNA]</scope>
    <source>
        <strain evidence="3 4">153_Feed</strain>
    </source>
</reference>
<feature type="transmembrane region" description="Helical" evidence="2">
    <location>
        <begin position="235"/>
        <end position="254"/>
    </location>
</feature>
<reference evidence="3 4" key="2">
    <citation type="submission" date="2023-06" db="EMBL/GenBank/DDBJ databases">
        <title>Identification and characterization of horizontal gene transfer across gut microbiota members of farm animals based on homology search.</title>
        <authorList>
            <person name="Schwarzerova J."/>
            <person name="Nykrynova M."/>
            <person name="Jureckova K."/>
            <person name="Cejkova D."/>
            <person name="Rychlik I."/>
        </authorList>
    </citation>
    <scope>NUCLEOTIDE SEQUENCE [LARGE SCALE GENOMIC DNA]</scope>
    <source>
        <strain evidence="3 4">153_Feed</strain>
    </source>
</reference>
<feature type="region of interest" description="Disordered" evidence="1">
    <location>
        <begin position="432"/>
        <end position="454"/>
    </location>
</feature>
<dbReference type="RefSeq" id="WP_289510271.1">
    <property type="nucleotide sequence ID" value="NZ_JAUDEA010000001.1"/>
</dbReference>
<keyword evidence="2" id="KW-0812">Transmembrane</keyword>
<dbReference type="EMBL" id="JAUDEA010000001">
    <property type="protein sequence ID" value="MDM8270167.1"/>
    <property type="molecule type" value="Genomic_DNA"/>
</dbReference>
<proteinExistence type="predicted"/>
<keyword evidence="2" id="KW-1133">Transmembrane helix</keyword>
<feature type="transmembrane region" description="Helical" evidence="2">
    <location>
        <begin position="260"/>
        <end position="282"/>
    </location>
</feature>
<feature type="transmembrane region" description="Helical" evidence="2">
    <location>
        <begin position="386"/>
        <end position="404"/>
    </location>
</feature>
<comment type="caution">
    <text evidence="3">The sequence shown here is derived from an EMBL/GenBank/DDBJ whole genome shotgun (WGS) entry which is preliminary data.</text>
</comment>
<feature type="transmembrane region" description="Helical" evidence="2">
    <location>
        <begin position="189"/>
        <end position="215"/>
    </location>
</feature>
<evidence type="ECO:0000256" key="2">
    <source>
        <dbReference type="SAM" id="Phobius"/>
    </source>
</evidence>
<evidence type="ECO:0000313" key="3">
    <source>
        <dbReference type="EMBL" id="MDM8270167.1"/>
    </source>
</evidence>
<name>A0ABT7V0N3_9ACTN</name>
<evidence type="ECO:0000313" key="4">
    <source>
        <dbReference type="Proteomes" id="UP001529256"/>
    </source>
</evidence>
<feature type="transmembrane region" description="Helical" evidence="2">
    <location>
        <begin position="55"/>
        <end position="77"/>
    </location>
</feature>
<gene>
    <name evidence="3" type="ORF">QUW25_00480</name>
</gene>
<protein>
    <submittedName>
        <fullName evidence="3">O-antigen polymerase</fullName>
    </submittedName>
</protein>
<accession>A0ABT7V0N3</accession>
<dbReference type="Proteomes" id="UP001529256">
    <property type="component" value="Unassembled WGS sequence"/>
</dbReference>
<dbReference type="NCBIfam" id="TIGR04370">
    <property type="entry name" value="glyco_rpt_poly"/>
    <property type="match status" value="1"/>
</dbReference>
<feature type="transmembrane region" description="Helical" evidence="2">
    <location>
        <begin position="348"/>
        <end position="374"/>
    </location>
</feature>
<feature type="transmembrane region" description="Helical" evidence="2">
    <location>
        <begin position="27"/>
        <end position="48"/>
    </location>
</feature>
<sequence>MLILFFIVITVFLLFDVQRYRNICSPVVVFCCLWAVIVALASLGLFEFSGYSDNALCSVALGVVGFGLGSLITTRVLDGRVTAERGGVVGVGLEKSNSEHSSRIGERLIYGVLALVFVGEVLSLANTVMALIGGASYVQIRGALLGYSDGQTIETNRLLLAYLTYFCGPALTALVPVAVTSLFERKRQVFCVGVLACLAMSIAASGGRITIIYIVGQLVVAYTFYRDQLTRRTKYVLLVIAGLAILGVAALTLLRSASSLGFSAYAYLSIPMGLLSHFIEVVDGAGFRSFGASFLYPLFYLLNAAMKAIGAGSEFLGDLVYYVGLPQEEWVAGLFPNRVYNAFATMFYYLYLDFGIVGIPVLSGLFGAFVTFVYRKAFLGREKLAFMWYLLLFQTLLGSFMIWQPGGTKYFLSMFIFAVLTVSFRRGSAQKGMSPYKSARGASPAHTKGIDGKR</sequence>
<organism evidence="3 4">
    <name type="scientific">Thermophilibacter provencensis</name>
    <dbReference type="NCBI Taxonomy" id="1852386"/>
    <lineage>
        <taxon>Bacteria</taxon>
        <taxon>Bacillati</taxon>
        <taxon>Actinomycetota</taxon>
        <taxon>Coriobacteriia</taxon>
        <taxon>Coriobacteriales</taxon>
        <taxon>Atopobiaceae</taxon>
        <taxon>Thermophilibacter</taxon>
    </lineage>
</organism>
<feature type="transmembrane region" description="Helical" evidence="2">
    <location>
        <begin position="108"/>
        <end position="138"/>
    </location>
</feature>
<reference evidence="4" key="1">
    <citation type="submission" date="2023-06" db="EMBL/GenBank/DDBJ databases">
        <title>Identification and characterization of horizontal gene transfer across gut microbiota members of farm animals based on homology search.</title>
        <authorList>
            <person name="Zeman M."/>
            <person name="Kubasova T."/>
            <person name="Jahodarova E."/>
            <person name="Nykrynova M."/>
            <person name="Rychlik I."/>
        </authorList>
    </citation>
    <scope>NUCLEOTIDE SEQUENCE [LARGE SCALE GENOMIC DNA]</scope>
    <source>
        <strain evidence="4">153_Feed</strain>
    </source>
</reference>
<feature type="transmembrane region" description="Helical" evidence="2">
    <location>
        <begin position="410"/>
        <end position="427"/>
    </location>
</feature>
<keyword evidence="2" id="KW-0472">Membrane</keyword>
<keyword evidence="4" id="KW-1185">Reference proteome</keyword>
<feature type="transmembrane region" description="Helical" evidence="2">
    <location>
        <begin position="159"/>
        <end position="183"/>
    </location>
</feature>
<evidence type="ECO:0000256" key="1">
    <source>
        <dbReference type="SAM" id="MobiDB-lite"/>
    </source>
</evidence>
<feature type="transmembrane region" description="Helical" evidence="2">
    <location>
        <begin position="294"/>
        <end position="312"/>
    </location>
</feature>